<keyword evidence="3" id="KW-1185">Reference proteome</keyword>
<dbReference type="PANTHER" id="PTHR43283:SF3">
    <property type="entry name" value="BETA-LACTAMASE FAMILY PROTEIN (AFU_ORTHOLOGUE AFUA_5G07500)"/>
    <property type="match status" value="1"/>
</dbReference>
<dbReference type="Proteomes" id="UP000663802">
    <property type="component" value="Unassembled WGS sequence"/>
</dbReference>
<dbReference type="Gene3D" id="3.40.710.10">
    <property type="entry name" value="DD-peptidase/beta-lactamase superfamily"/>
    <property type="match status" value="1"/>
</dbReference>
<evidence type="ECO:0000259" key="1">
    <source>
        <dbReference type="Pfam" id="PF00144"/>
    </source>
</evidence>
<gene>
    <name evidence="2" type="ORF">CSC2_27700</name>
</gene>
<name>A0ABQ1EBY0_9CLOT</name>
<feature type="domain" description="Beta-lactamase-related" evidence="1">
    <location>
        <begin position="15"/>
        <end position="373"/>
    </location>
</feature>
<dbReference type="InterPro" id="IPR001466">
    <property type="entry name" value="Beta-lactam-related"/>
</dbReference>
<comment type="caution">
    <text evidence="2">The sequence shown here is derived from an EMBL/GenBank/DDBJ whole genome shotgun (WGS) entry which is preliminary data.</text>
</comment>
<keyword evidence="2" id="KW-0378">Hydrolase</keyword>
<sequence>MSQFEKLTPLLKSFIEKGPAGCSLSVFQNRSQKYSNFVGFSDLENKTPITEDSIYRIYSMTKVVTCVAALILYEKGLFLLNDPIEEYLPEFKNSLVHRYTPYGALYTSLASKPITIKDLFTMSSGLTYAGDNIETARYISKIEKGFAHKSSFGEKYTIRDFSKAIATVPLAFDPGTHWQYGYSHDILGALIEVVSNKSLSQFFKDEIFDPLEMKDTFFRIPEDKLHRLCNLYNRSEDGILTKITNMDANYKPDAIFESGGAGLLSTLSDYSRFAQMLANEGELNGVKILSAKTVELMSINHLSQEQLLDFDWPYQSGYGYGLGVRVMIDKAKAGSNSSLGEFGWCGMAGTWVMIDPKEKLSAVYMQQMFPNFEAYHQPRLRNVIYGSL</sequence>
<dbReference type="RefSeq" id="WP_206870503.1">
    <property type="nucleotide sequence ID" value="NZ_BMBA01000002.1"/>
</dbReference>
<reference evidence="2 3" key="1">
    <citation type="journal article" date="2021" name="Int. J. Syst. Evol. Microbiol.">
        <title>Clostridium zeae sp. nov., isolated from corn silage.</title>
        <authorList>
            <person name="Kobayashi H."/>
            <person name="Tanizawa Y."/>
            <person name="Yagura M."/>
            <person name="Sakamoto M."/>
            <person name="Ohkuma M."/>
            <person name="Tohno M."/>
        </authorList>
    </citation>
    <scope>NUCLEOTIDE SEQUENCE [LARGE SCALE GENOMIC DNA]</scope>
    <source>
        <strain evidence="2 3">CSC2</strain>
    </source>
</reference>
<dbReference type="PANTHER" id="PTHR43283">
    <property type="entry name" value="BETA-LACTAMASE-RELATED"/>
    <property type="match status" value="1"/>
</dbReference>
<dbReference type="InterPro" id="IPR050789">
    <property type="entry name" value="Diverse_Enzym_Activities"/>
</dbReference>
<accession>A0ABQ1EBY0</accession>
<dbReference type="EMBL" id="BMBA01000002">
    <property type="protein sequence ID" value="GFZ32244.1"/>
    <property type="molecule type" value="Genomic_DNA"/>
</dbReference>
<dbReference type="InterPro" id="IPR012338">
    <property type="entry name" value="Beta-lactam/transpept-like"/>
</dbReference>
<dbReference type="GO" id="GO:0016787">
    <property type="term" value="F:hydrolase activity"/>
    <property type="evidence" value="ECO:0007669"/>
    <property type="project" value="UniProtKB-KW"/>
</dbReference>
<evidence type="ECO:0000313" key="3">
    <source>
        <dbReference type="Proteomes" id="UP000663802"/>
    </source>
</evidence>
<protein>
    <submittedName>
        <fullName evidence="2">Serine hydrolase</fullName>
    </submittedName>
</protein>
<dbReference type="SUPFAM" id="SSF56601">
    <property type="entry name" value="beta-lactamase/transpeptidase-like"/>
    <property type="match status" value="1"/>
</dbReference>
<dbReference type="Pfam" id="PF00144">
    <property type="entry name" value="Beta-lactamase"/>
    <property type="match status" value="1"/>
</dbReference>
<evidence type="ECO:0000313" key="2">
    <source>
        <dbReference type="EMBL" id="GFZ32244.1"/>
    </source>
</evidence>
<organism evidence="2 3">
    <name type="scientific">Clostridium zeae</name>
    <dbReference type="NCBI Taxonomy" id="2759022"/>
    <lineage>
        <taxon>Bacteria</taxon>
        <taxon>Bacillati</taxon>
        <taxon>Bacillota</taxon>
        <taxon>Clostridia</taxon>
        <taxon>Eubacteriales</taxon>
        <taxon>Clostridiaceae</taxon>
        <taxon>Clostridium</taxon>
    </lineage>
</organism>
<proteinExistence type="predicted"/>